<evidence type="ECO:0000256" key="2">
    <source>
        <dbReference type="SAM" id="MobiDB-lite"/>
    </source>
</evidence>
<comment type="caution">
    <text evidence="4">The sequence shown here is derived from an EMBL/GenBank/DDBJ whole genome shotgun (WGS) entry which is preliminary data.</text>
</comment>
<name>A0A7J9D502_GOSGO</name>
<dbReference type="Gene3D" id="1.20.5.170">
    <property type="match status" value="1"/>
</dbReference>
<dbReference type="PANTHER" id="PTHR45693">
    <property type="entry name" value="TRANSCRIPTION FACTOR TGA9"/>
    <property type="match status" value="1"/>
</dbReference>
<dbReference type="GO" id="GO:0005634">
    <property type="term" value="C:nucleus"/>
    <property type="evidence" value="ECO:0007669"/>
    <property type="project" value="UniProtKB-SubCell"/>
</dbReference>
<sequence>MVNTVDQSKSKNGDQKTLRRFAQNREVARKSRLRKKTYVQQLE</sequence>
<reference evidence="4 5" key="1">
    <citation type="journal article" date="2019" name="Genome Biol. Evol.">
        <title>Insights into the evolution of the New World diploid cottons (Gossypium, subgenus Houzingenia) based on genome sequencing.</title>
        <authorList>
            <person name="Grover C.E."/>
            <person name="Arick M.A. 2nd"/>
            <person name="Thrash A."/>
            <person name="Conover J.L."/>
            <person name="Sanders W.S."/>
            <person name="Peterson D.G."/>
            <person name="Frelichowski J.E."/>
            <person name="Scheffler J.A."/>
            <person name="Scheffler B.E."/>
            <person name="Wendel J.F."/>
        </authorList>
    </citation>
    <scope>NUCLEOTIDE SEQUENCE [LARGE SCALE GENOMIC DNA]</scope>
    <source>
        <strain evidence="4">5</strain>
        <tissue evidence="4">Leaf</tissue>
    </source>
</reference>
<feature type="non-terminal residue" evidence="4">
    <location>
        <position position="43"/>
    </location>
</feature>
<feature type="compositionally biased region" description="Basic and acidic residues" evidence="2">
    <location>
        <begin position="8"/>
        <end position="17"/>
    </location>
</feature>
<dbReference type="InterPro" id="IPR004827">
    <property type="entry name" value="bZIP"/>
</dbReference>
<dbReference type="InterPro" id="IPR046347">
    <property type="entry name" value="bZIP_sf"/>
</dbReference>
<dbReference type="OrthoDB" id="1002613at2759"/>
<dbReference type="PANTHER" id="PTHR45693:SF1">
    <property type="entry name" value="TRANSCRIPTION FACTOR PERIANTHIA"/>
    <property type="match status" value="1"/>
</dbReference>
<evidence type="ECO:0000313" key="4">
    <source>
        <dbReference type="EMBL" id="MBA0755565.1"/>
    </source>
</evidence>
<dbReference type="AlphaFoldDB" id="A0A7J9D502"/>
<dbReference type="SUPFAM" id="SSF57959">
    <property type="entry name" value="Leucine zipper domain"/>
    <property type="match status" value="1"/>
</dbReference>
<gene>
    <name evidence="4" type="ORF">Gogos_020012</name>
</gene>
<dbReference type="Pfam" id="PF00170">
    <property type="entry name" value="bZIP_1"/>
    <property type="match status" value="1"/>
</dbReference>
<evidence type="ECO:0000256" key="1">
    <source>
        <dbReference type="ARBA" id="ARBA00004123"/>
    </source>
</evidence>
<evidence type="ECO:0000313" key="5">
    <source>
        <dbReference type="Proteomes" id="UP000593579"/>
    </source>
</evidence>
<feature type="domain" description="BZIP" evidence="3">
    <location>
        <begin position="16"/>
        <end position="43"/>
    </location>
</feature>
<proteinExistence type="predicted"/>
<evidence type="ECO:0000259" key="3">
    <source>
        <dbReference type="Pfam" id="PF00170"/>
    </source>
</evidence>
<comment type="subcellular location">
    <subcellularLocation>
        <location evidence="1">Nucleus</location>
    </subcellularLocation>
</comment>
<dbReference type="GO" id="GO:0003700">
    <property type="term" value="F:DNA-binding transcription factor activity"/>
    <property type="evidence" value="ECO:0007669"/>
    <property type="project" value="InterPro"/>
</dbReference>
<keyword evidence="5" id="KW-1185">Reference proteome</keyword>
<organism evidence="4 5">
    <name type="scientific">Gossypium gossypioides</name>
    <name type="common">Mexican cotton</name>
    <name type="synonym">Selera gossypioides</name>
    <dbReference type="NCBI Taxonomy" id="34282"/>
    <lineage>
        <taxon>Eukaryota</taxon>
        <taxon>Viridiplantae</taxon>
        <taxon>Streptophyta</taxon>
        <taxon>Embryophyta</taxon>
        <taxon>Tracheophyta</taxon>
        <taxon>Spermatophyta</taxon>
        <taxon>Magnoliopsida</taxon>
        <taxon>eudicotyledons</taxon>
        <taxon>Gunneridae</taxon>
        <taxon>Pentapetalae</taxon>
        <taxon>rosids</taxon>
        <taxon>malvids</taxon>
        <taxon>Malvales</taxon>
        <taxon>Malvaceae</taxon>
        <taxon>Malvoideae</taxon>
        <taxon>Gossypium</taxon>
    </lineage>
</organism>
<protein>
    <recommendedName>
        <fullName evidence="3">BZIP domain-containing protein</fullName>
    </recommendedName>
</protein>
<accession>A0A7J9D502</accession>
<dbReference type="EMBL" id="JABEZY010270614">
    <property type="protein sequence ID" value="MBA0755565.1"/>
    <property type="molecule type" value="Genomic_DNA"/>
</dbReference>
<dbReference type="Proteomes" id="UP000593579">
    <property type="component" value="Unassembled WGS sequence"/>
</dbReference>
<feature type="region of interest" description="Disordered" evidence="2">
    <location>
        <begin position="1"/>
        <end position="43"/>
    </location>
</feature>